<evidence type="ECO:0000313" key="2">
    <source>
        <dbReference type="EMBL" id="OGG00592.1"/>
    </source>
</evidence>
<dbReference type="PANTHER" id="PTHR38826:SF5">
    <property type="entry name" value="RIBONUCLEASE VAPC13"/>
    <property type="match status" value="1"/>
</dbReference>
<dbReference type="EMBL" id="MFJB01000022">
    <property type="protein sequence ID" value="OGG00592.1"/>
    <property type="molecule type" value="Genomic_DNA"/>
</dbReference>
<dbReference type="PANTHER" id="PTHR38826">
    <property type="entry name" value="RIBONUCLEASE VAPC13"/>
    <property type="match status" value="1"/>
</dbReference>
<dbReference type="InterPro" id="IPR002716">
    <property type="entry name" value="PIN_dom"/>
</dbReference>
<proteinExistence type="predicted"/>
<dbReference type="InterPro" id="IPR029060">
    <property type="entry name" value="PIN-like_dom_sf"/>
</dbReference>
<organism evidence="2 3">
    <name type="scientific">Candidatus Gottesmanbacteria bacterium RBG_16_38_7b</name>
    <dbReference type="NCBI Taxonomy" id="1798372"/>
    <lineage>
        <taxon>Bacteria</taxon>
        <taxon>Candidatus Gottesmaniibacteriota</taxon>
    </lineage>
</organism>
<sequence length="139" mass="16096">MIYFIDSNVFLRLLIIDNKKQYNDCFSFIEAIKQNKFDAITNTLVLAEIVWTLLSFYKIPKEKVIEGIKGIVQLRGLKIIDSYNQLLALKLYEIYSIKYIDSLIASSEGISNKKICIVSYDTDFDKLRLLRKEPGQVTS</sequence>
<dbReference type="Gene3D" id="3.40.50.1010">
    <property type="entry name" value="5'-nuclease"/>
    <property type="match status" value="1"/>
</dbReference>
<feature type="domain" description="PIN" evidence="1">
    <location>
        <begin position="3"/>
        <end position="127"/>
    </location>
</feature>
<evidence type="ECO:0000313" key="3">
    <source>
        <dbReference type="Proteomes" id="UP000177396"/>
    </source>
</evidence>
<dbReference type="Pfam" id="PF01850">
    <property type="entry name" value="PIN"/>
    <property type="match status" value="1"/>
</dbReference>
<accession>A0A1F5YL30</accession>
<gene>
    <name evidence="2" type="ORF">A2153_01655</name>
</gene>
<dbReference type="SUPFAM" id="SSF88723">
    <property type="entry name" value="PIN domain-like"/>
    <property type="match status" value="1"/>
</dbReference>
<dbReference type="InterPro" id="IPR052106">
    <property type="entry name" value="PINc/VapC_TA"/>
</dbReference>
<reference evidence="2 3" key="1">
    <citation type="journal article" date="2016" name="Nat. Commun.">
        <title>Thousands of microbial genomes shed light on interconnected biogeochemical processes in an aquifer system.</title>
        <authorList>
            <person name="Anantharaman K."/>
            <person name="Brown C.T."/>
            <person name="Hug L.A."/>
            <person name="Sharon I."/>
            <person name="Castelle C.J."/>
            <person name="Probst A.J."/>
            <person name="Thomas B.C."/>
            <person name="Singh A."/>
            <person name="Wilkins M.J."/>
            <person name="Karaoz U."/>
            <person name="Brodie E.L."/>
            <person name="Williams K.H."/>
            <person name="Hubbard S.S."/>
            <person name="Banfield J.F."/>
        </authorList>
    </citation>
    <scope>NUCLEOTIDE SEQUENCE [LARGE SCALE GENOMIC DNA]</scope>
</reference>
<evidence type="ECO:0000259" key="1">
    <source>
        <dbReference type="Pfam" id="PF01850"/>
    </source>
</evidence>
<comment type="caution">
    <text evidence="2">The sequence shown here is derived from an EMBL/GenBank/DDBJ whole genome shotgun (WGS) entry which is preliminary data.</text>
</comment>
<protein>
    <recommendedName>
        <fullName evidence="1">PIN domain-containing protein</fullName>
    </recommendedName>
</protein>
<dbReference type="AlphaFoldDB" id="A0A1F5YL30"/>
<name>A0A1F5YL30_9BACT</name>
<dbReference type="Proteomes" id="UP000177396">
    <property type="component" value="Unassembled WGS sequence"/>
</dbReference>